<evidence type="ECO:0000313" key="1">
    <source>
        <dbReference type="EMBL" id="KAL2843712.1"/>
    </source>
</evidence>
<proteinExistence type="predicted"/>
<dbReference type="InterPro" id="IPR011333">
    <property type="entry name" value="SKP1/BTB/POZ_sf"/>
</dbReference>
<protein>
    <recommendedName>
        <fullName evidence="3">BTB domain-containing protein</fullName>
    </recommendedName>
</protein>
<gene>
    <name evidence="1" type="ORF">BJY01DRAFT_248487</name>
</gene>
<accession>A0ABR4JUJ0</accession>
<name>A0ABR4JUJ0_9EURO</name>
<reference evidence="1 2" key="1">
    <citation type="submission" date="2024-07" db="EMBL/GenBank/DDBJ databases">
        <title>Section-level genome sequencing and comparative genomics of Aspergillus sections Usti and Cavernicolus.</title>
        <authorList>
            <consortium name="Lawrence Berkeley National Laboratory"/>
            <person name="Nybo J.L."/>
            <person name="Vesth T.C."/>
            <person name="Theobald S."/>
            <person name="Frisvad J.C."/>
            <person name="Larsen T.O."/>
            <person name="Kjaerboelling I."/>
            <person name="Rothschild-Mancinelli K."/>
            <person name="Lyhne E.K."/>
            <person name="Kogle M.E."/>
            <person name="Barry K."/>
            <person name="Clum A."/>
            <person name="Na H."/>
            <person name="Ledsgaard L."/>
            <person name="Lin J."/>
            <person name="Lipzen A."/>
            <person name="Kuo A."/>
            <person name="Riley R."/>
            <person name="Mondo S."/>
            <person name="Labutti K."/>
            <person name="Haridas S."/>
            <person name="Pangalinan J."/>
            <person name="Salamov A.A."/>
            <person name="Simmons B.A."/>
            <person name="Magnuson J.K."/>
            <person name="Chen J."/>
            <person name="Drula E."/>
            <person name="Henrissat B."/>
            <person name="Wiebenga A."/>
            <person name="Lubbers R.J."/>
            <person name="Gomes A.C."/>
            <person name="Makela M.R."/>
            <person name="Stajich J."/>
            <person name="Grigoriev I.V."/>
            <person name="Mortensen U.H."/>
            <person name="De Vries R.P."/>
            <person name="Baker S.E."/>
            <person name="Andersen M.R."/>
        </authorList>
    </citation>
    <scope>NUCLEOTIDE SEQUENCE [LARGE SCALE GENOMIC DNA]</scope>
    <source>
        <strain evidence="1 2">CBS 123904</strain>
    </source>
</reference>
<evidence type="ECO:0000313" key="2">
    <source>
        <dbReference type="Proteomes" id="UP001610446"/>
    </source>
</evidence>
<dbReference type="Gene3D" id="3.30.710.10">
    <property type="entry name" value="Potassium Channel Kv1.1, Chain A"/>
    <property type="match status" value="1"/>
</dbReference>
<comment type="caution">
    <text evidence="1">The sequence shown here is derived from an EMBL/GenBank/DDBJ whole genome shotgun (WGS) entry which is preliminary data.</text>
</comment>
<keyword evidence="2" id="KW-1185">Reference proteome</keyword>
<dbReference type="CDD" id="cd18186">
    <property type="entry name" value="BTB_POZ_ZBTB_KLHL-like"/>
    <property type="match status" value="1"/>
</dbReference>
<organism evidence="1 2">
    <name type="scientific">Aspergillus pseudoustus</name>
    <dbReference type="NCBI Taxonomy" id="1810923"/>
    <lineage>
        <taxon>Eukaryota</taxon>
        <taxon>Fungi</taxon>
        <taxon>Dikarya</taxon>
        <taxon>Ascomycota</taxon>
        <taxon>Pezizomycotina</taxon>
        <taxon>Eurotiomycetes</taxon>
        <taxon>Eurotiomycetidae</taxon>
        <taxon>Eurotiales</taxon>
        <taxon>Aspergillaceae</taxon>
        <taxon>Aspergillus</taxon>
        <taxon>Aspergillus subgen. Nidulantes</taxon>
    </lineage>
</organism>
<dbReference type="Proteomes" id="UP001610446">
    <property type="component" value="Unassembled WGS sequence"/>
</dbReference>
<sequence length="129" mass="14757">MPGQIITWVRDEDFAAIPREGCFKLLHRGISDLPRLRFLRRLRNNPGEPSDVLLRAGGQTFYAHKDRDCDHVTFEPKDISSQTLPVVIEFIYSGVYAPPTLPDHVQAMEEAADYFIIYRLLEIMEHGGS</sequence>
<evidence type="ECO:0008006" key="3">
    <source>
        <dbReference type="Google" id="ProtNLM"/>
    </source>
</evidence>
<dbReference type="EMBL" id="JBFXLU010000087">
    <property type="protein sequence ID" value="KAL2843712.1"/>
    <property type="molecule type" value="Genomic_DNA"/>
</dbReference>
<dbReference type="SUPFAM" id="SSF54695">
    <property type="entry name" value="POZ domain"/>
    <property type="match status" value="1"/>
</dbReference>